<dbReference type="Pfam" id="PF06029">
    <property type="entry name" value="AlkA_N"/>
    <property type="match status" value="1"/>
</dbReference>
<keyword evidence="12" id="KW-0804">Transcription</keyword>
<evidence type="ECO:0000313" key="16">
    <source>
        <dbReference type="Proteomes" id="UP000264589"/>
    </source>
</evidence>
<evidence type="ECO:0000313" key="15">
    <source>
        <dbReference type="EMBL" id="RFB03924.1"/>
    </source>
</evidence>
<dbReference type="GO" id="GO:0005737">
    <property type="term" value="C:cytoplasm"/>
    <property type="evidence" value="ECO:0007669"/>
    <property type="project" value="TreeGrafter"/>
</dbReference>
<evidence type="ECO:0000256" key="3">
    <source>
        <dbReference type="ARBA" id="ARBA00012000"/>
    </source>
</evidence>
<dbReference type="GO" id="GO:0032993">
    <property type="term" value="C:protein-DNA complex"/>
    <property type="evidence" value="ECO:0007669"/>
    <property type="project" value="TreeGrafter"/>
</dbReference>
<sequence>MDLDHATCHRIISARDARYDGKFFTCVKTTGIYCRPICPARTPAEENCEFAPSAAAAEEAGYRACLRCRPESSPDLGAWRGTSSTVSRGLRLIEDGALDQGSVTDLADRLGVGERHLRRLFRQHLGATPIAVAQTRRVLLAKQLIHQTSLPMTEIAMASGFGSLRRFNETFTALYGKPPGSLRRGSGESENGLVLTLTYQPPYDWEQILAFLSLRAMTGVEAVENGVYKRILRLGEQTGIINVSHAPEVSAIRIEASLPDTAALPGVIAKVRRVFDLGADPAAIAEVLSADPVLAPMVEKRPGLRLPGAWDGLEIGVRAILGQQVTVKAATTIASRLVAKYGTRVETGNGLTHAFPNAQTLAGADIVGLGMPQKRADAISALARLAVEHPHLFEGGADPDELYAALTALPGIGPWTANYMAMRAARATDAFIEGDLIVRKNFSRGGEMISPKALAEHSAKWRPWRAYAVMHLWASSGDETEGENS</sequence>
<dbReference type="Pfam" id="PF00730">
    <property type="entry name" value="HhH-GPD"/>
    <property type="match status" value="1"/>
</dbReference>
<dbReference type="InterPro" id="IPR003265">
    <property type="entry name" value="HhH-GPD_domain"/>
</dbReference>
<evidence type="ECO:0000256" key="6">
    <source>
        <dbReference type="ARBA" id="ARBA00022723"/>
    </source>
</evidence>
<dbReference type="PANTHER" id="PTHR43003">
    <property type="entry name" value="DNA-3-METHYLADENINE GLYCOSYLASE"/>
    <property type="match status" value="1"/>
</dbReference>
<dbReference type="GO" id="GO:0008168">
    <property type="term" value="F:methyltransferase activity"/>
    <property type="evidence" value="ECO:0007669"/>
    <property type="project" value="UniProtKB-KW"/>
</dbReference>
<keyword evidence="16" id="KW-1185">Reference proteome</keyword>
<dbReference type="InterPro" id="IPR051912">
    <property type="entry name" value="Alkylbase_DNA_Glycosylase/TA"/>
</dbReference>
<dbReference type="Gene3D" id="3.30.310.20">
    <property type="entry name" value="DNA-3-methyladenine glycosylase AlkA, N-terminal domain"/>
    <property type="match status" value="1"/>
</dbReference>
<evidence type="ECO:0000256" key="1">
    <source>
        <dbReference type="ARBA" id="ARBA00000086"/>
    </source>
</evidence>
<keyword evidence="5" id="KW-0808">Transferase</keyword>
<dbReference type="GO" id="GO:0006285">
    <property type="term" value="P:base-excision repair, AP site formation"/>
    <property type="evidence" value="ECO:0007669"/>
    <property type="project" value="TreeGrafter"/>
</dbReference>
<feature type="domain" description="HTH araC/xylS-type" evidence="14">
    <location>
        <begin position="87"/>
        <end position="185"/>
    </location>
</feature>
<gene>
    <name evidence="15" type="ORF">DX908_00670</name>
</gene>
<dbReference type="InterPro" id="IPR011257">
    <property type="entry name" value="DNA_glycosylase"/>
</dbReference>
<evidence type="ECO:0000256" key="12">
    <source>
        <dbReference type="ARBA" id="ARBA00023163"/>
    </source>
</evidence>
<dbReference type="Gene3D" id="1.10.10.60">
    <property type="entry name" value="Homeodomain-like"/>
    <property type="match status" value="1"/>
</dbReference>
<evidence type="ECO:0000256" key="8">
    <source>
        <dbReference type="ARBA" id="ARBA00022833"/>
    </source>
</evidence>
<keyword evidence="13" id="KW-0234">DNA repair</keyword>
<evidence type="ECO:0000256" key="10">
    <source>
        <dbReference type="ARBA" id="ARBA00023125"/>
    </source>
</evidence>
<dbReference type="Pfam" id="PF12833">
    <property type="entry name" value="HTH_18"/>
    <property type="match status" value="1"/>
</dbReference>
<comment type="cofactor">
    <cofactor evidence="2">
        <name>Zn(2+)</name>
        <dbReference type="ChEBI" id="CHEBI:29105"/>
    </cofactor>
</comment>
<keyword evidence="4" id="KW-0489">Methyltransferase</keyword>
<evidence type="ECO:0000256" key="4">
    <source>
        <dbReference type="ARBA" id="ARBA00022603"/>
    </source>
</evidence>
<keyword evidence="7" id="KW-0227">DNA damage</keyword>
<name>A0A371REQ4_9PROT</name>
<dbReference type="RefSeq" id="WP_116390552.1">
    <property type="nucleotide sequence ID" value="NZ_CAXQPM010000030.1"/>
</dbReference>
<keyword evidence="6" id="KW-0479">Metal-binding</keyword>
<evidence type="ECO:0000256" key="2">
    <source>
        <dbReference type="ARBA" id="ARBA00001947"/>
    </source>
</evidence>
<dbReference type="Pfam" id="PF02805">
    <property type="entry name" value="Ada_Zn_binding"/>
    <property type="match status" value="1"/>
</dbReference>
<dbReference type="SMART" id="SM00478">
    <property type="entry name" value="ENDO3c"/>
    <property type="match status" value="1"/>
</dbReference>
<dbReference type="InterPro" id="IPR037046">
    <property type="entry name" value="AlkA_N_sf"/>
</dbReference>
<evidence type="ECO:0000256" key="11">
    <source>
        <dbReference type="ARBA" id="ARBA00023159"/>
    </source>
</evidence>
<accession>A0A371REQ4</accession>
<evidence type="ECO:0000256" key="13">
    <source>
        <dbReference type="ARBA" id="ARBA00023204"/>
    </source>
</evidence>
<dbReference type="OrthoDB" id="9802228at2"/>
<dbReference type="EMBL" id="QUQO01000001">
    <property type="protein sequence ID" value="RFB03924.1"/>
    <property type="molecule type" value="Genomic_DNA"/>
</dbReference>
<dbReference type="InParanoid" id="A0A371REQ4"/>
<dbReference type="PROSITE" id="PS01124">
    <property type="entry name" value="HTH_ARAC_FAMILY_2"/>
    <property type="match status" value="1"/>
</dbReference>
<evidence type="ECO:0000256" key="7">
    <source>
        <dbReference type="ARBA" id="ARBA00022763"/>
    </source>
</evidence>
<dbReference type="EC" id="3.2.2.21" evidence="3"/>
<dbReference type="PROSITE" id="PS00041">
    <property type="entry name" value="HTH_ARAC_FAMILY_1"/>
    <property type="match status" value="1"/>
</dbReference>
<keyword evidence="10" id="KW-0238">DNA-binding</keyword>
<dbReference type="Gene3D" id="3.40.10.10">
    <property type="entry name" value="DNA Methylphosphotriester Repair Domain"/>
    <property type="match status" value="1"/>
</dbReference>
<evidence type="ECO:0000256" key="9">
    <source>
        <dbReference type="ARBA" id="ARBA00023015"/>
    </source>
</evidence>
<dbReference type="GO" id="GO:0008270">
    <property type="term" value="F:zinc ion binding"/>
    <property type="evidence" value="ECO:0007669"/>
    <property type="project" value="InterPro"/>
</dbReference>
<dbReference type="Gene3D" id="1.10.340.30">
    <property type="entry name" value="Hypothetical protein, domain 2"/>
    <property type="match status" value="1"/>
</dbReference>
<dbReference type="InterPro" id="IPR018062">
    <property type="entry name" value="HTH_AraC-typ_CS"/>
</dbReference>
<keyword evidence="9" id="KW-0805">Transcription regulation</keyword>
<dbReference type="GO" id="GO:0003700">
    <property type="term" value="F:DNA-binding transcription factor activity"/>
    <property type="evidence" value="ECO:0007669"/>
    <property type="project" value="InterPro"/>
</dbReference>
<dbReference type="PANTHER" id="PTHR43003:SF13">
    <property type="entry name" value="DNA-3-METHYLADENINE GLYCOSYLASE 2"/>
    <property type="match status" value="1"/>
</dbReference>
<dbReference type="InterPro" id="IPR035451">
    <property type="entry name" value="Ada-like_dom_sf"/>
</dbReference>
<dbReference type="InterPro" id="IPR023170">
    <property type="entry name" value="HhH_base_excis_C"/>
</dbReference>
<proteinExistence type="predicted"/>
<comment type="catalytic activity">
    <reaction evidence="1">
        <text>Hydrolysis of alkylated DNA, releasing 3-methyladenine, 3-methylguanine, 7-methylguanine and 7-methyladenine.</text>
        <dbReference type="EC" id="3.2.2.21"/>
    </reaction>
</comment>
<dbReference type="GO" id="GO:0032259">
    <property type="term" value="P:methylation"/>
    <property type="evidence" value="ECO:0007669"/>
    <property type="project" value="UniProtKB-KW"/>
</dbReference>
<evidence type="ECO:0000256" key="5">
    <source>
        <dbReference type="ARBA" id="ARBA00022679"/>
    </source>
</evidence>
<dbReference type="InterPro" id="IPR009057">
    <property type="entry name" value="Homeodomain-like_sf"/>
</dbReference>
<dbReference type="SUPFAM" id="SSF46689">
    <property type="entry name" value="Homeodomain-like"/>
    <property type="match status" value="2"/>
</dbReference>
<dbReference type="GO" id="GO:0043916">
    <property type="term" value="F:DNA-7-methylguanine glycosylase activity"/>
    <property type="evidence" value="ECO:0007669"/>
    <property type="project" value="TreeGrafter"/>
</dbReference>
<dbReference type="InterPro" id="IPR004026">
    <property type="entry name" value="Ada_DNA_repair_Zn-bd"/>
</dbReference>
<dbReference type="Proteomes" id="UP000264589">
    <property type="component" value="Unassembled WGS sequence"/>
</dbReference>
<organism evidence="15 16">
    <name type="scientific">Parvularcula marina</name>
    <dbReference type="NCBI Taxonomy" id="2292771"/>
    <lineage>
        <taxon>Bacteria</taxon>
        <taxon>Pseudomonadati</taxon>
        <taxon>Pseudomonadota</taxon>
        <taxon>Alphaproteobacteria</taxon>
        <taxon>Parvularculales</taxon>
        <taxon>Parvularculaceae</taxon>
        <taxon>Parvularcula</taxon>
    </lineage>
</organism>
<dbReference type="SUPFAM" id="SSF57884">
    <property type="entry name" value="Ada DNA repair protein, N-terminal domain (N-Ada 10)"/>
    <property type="match status" value="1"/>
</dbReference>
<evidence type="ECO:0000259" key="14">
    <source>
        <dbReference type="PROSITE" id="PS01124"/>
    </source>
</evidence>
<dbReference type="AlphaFoldDB" id="A0A371REQ4"/>
<dbReference type="GO" id="GO:0032131">
    <property type="term" value="F:alkylated DNA binding"/>
    <property type="evidence" value="ECO:0007669"/>
    <property type="project" value="TreeGrafter"/>
</dbReference>
<dbReference type="GO" id="GO:0006307">
    <property type="term" value="P:DNA alkylation repair"/>
    <property type="evidence" value="ECO:0007669"/>
    <property type="project" value="TreeGrafter"/>
</dbReference>
<keyword evidence="11" id="KW-0010">Activator</keyword>
<dbReference type="SUPFAM" id="SSF55945">
    <property type="entry name" value="TATA-box binding protein-like"/>
    <property type="match status" value="1"/>
</dbReference>
<dbReference type="GO" id="GO:0008725">
    <property type="term" value="F:DNA-3-methyladenine glycosylase activity"/>
    <property type="evidence" value="ECO:0007669"/>
    <property type="project" value="TreeGrafter"/>
</dbReference>
<dbReference type="InterPro" id="IPR010316">
    <property type="entry name" value="AlkA_N"/>
</dbReference>
<dbReference type="CDD" id="cd00056">
    <property type="entry name" value="ENDO3c"/>
    <property type="match status" value="1"/>
</dbReference>
<dbReference type="Gene3D" id="1.10.1670.10">
    <property type="entry name" value="Helix-hairpin-Helix base-excision DNA repair enzymes (C-terminal)"/>
    <property type="match status" value="1"/>
</dbReference>
<dbReference type="SMART" id="SM00342">
    <property type="entry name" value="HTH_ARAC"/>
    <property type="match status" value="1"/>
</dbReference>
<comment type="caution">
    <text evidence="15">The sequence shown here is derived from an EMBL/GenBank/DDBJ whole genome shotgun (WGS) entry which is preliminary data.</text>
</comment>
<keyword evidence="8" id="KW-0862">Zinc</keyword>
<dbReference type="SMART" id="SM01009">
    <property type="entry name" value="AlkA_N"/>
    <property type="match status" value="1"/>
</dbReference>
<dbReference type="GO" id="GO:0043565">
    <property type="term" value="F:sequence-specific DNA binding"/>
    <property type="evidence" value="ECO:0007669"/>
    <property type="project" value="InterPro"/>
</dbReference>
<protein>
    <recommendedName>
        <fullName evidence="3">DNA-3-methyladenine glycosylase II</fullName>
        <ecNumber evidence="3">3.2.2.21</ecNumber>
    </recommendedName>
</protein>
<dbReference type="FunCoup" id="A0A371REQ4">
    <property type="interactions" value="167"/>
</dbReference>
<dbReference type="InterPro" id="IPR018060">
    <property type="entry name" value="HTH_AraC"/>
</dbReference>
<dbReference type="SUPFAM" id="SSF48150">
    <property type="entry name" value="DNA-glycosylase"/>
    <property type="match status" value="1"/>
</dbReference>
<reference evidence="15 16" key="1">
    <citation type="submission" date="2018-08" db="EMBL/GenBank/DDBJ databases">
        <title>Parvularcula sp. SM1705, isolated from surface water of the South Sea China.</title>
        <authorList>
            <person name="Sun L."/>
        </authorList>
    </citation>
    <scope>NUCLEOTIDE SEQUENCE [LARGE SCALE GENOMIC DNA]</scope>
    <source>
        <strain evidence="15 16">SM1705</strain>
    </source>
</reference>